<evidence type="ECO:0000313" key="2">
    <source>
        <dbReference type="EMBL" id="KAH6600524.1"/>
    </source>
</evidence>
<name>A0ABQ8FLX1_9FUNG</name>
<dbReference type="EMBL" id="JAFCIX010000031">
    <property type="protein sequence ID" value="KAH6600524.1"/>
    <property type="molecule type" value="Genomic_DNA"/>
</dbReference>
<reference evidence="2 3" key="1">
    <citation type="submission" date="2021-02" db="EMBL/GenBank/DDBJ databases">
        <title>Variation within the Batrachochytrium salamandrivorans European outbreak.</title>
        <authorList>
            <person name="Kelly M."/>
            <person name="Pasmans F."/>
            <person name="Shea T.P."/>
            <person name="Munoz J.F."/>
            <person name="Carranza S."/>
            <person name="Cuomo C.A."/>
            <person name="Martel A."/>
        </authorList>
    </citation>
    <scope>NUCLEOTIDE SEQUENCE [LARGE SCALE GENOMIC DNA]</scope>
    <source>
        <strain evidence="2 3">AMFP18/2</strain>
    </source>
</reference>
<comment type="caution">
    <text evidence="2">The sequence shown here is derived from an EMBL/GenBank/DDBJ whole genome shotgun (WGS) entry which is preliminary data.</text>
</comment>
<accession>A0ABQ8FLX1</accession>
<keyword evidence="3" id="KW-1185">Reference proteome</keyword>
<evidence type="ECO:0000256" key="1">
    <source>
        <dbReference type="SAM" id="SignalP"/>
    </source>
</evidence>
<organism evidence="2 3">
    <name type="scientific">Batrachochytrium salamandrivorans</name>
    <dbReference type="NCBI Taxonomy" id="1357716"/>
    <lineage>
        <taxon>Eukaryota</taxon>
        <taxon>Fungi</taxon>
        <taxon>Fungi incertae sedis</taxon>
        <taxon>Chytridiomycota</taxon>
        <taxon>Chytridiomycota incertae sedis</taxon>
        <taxon>Chytridiomycetes</taxon>
        <taxon>Rhizophydiales</taxon>
        <taxon>Rhizophydiales incertae sedis</taxon>
        <taxon>Batrachochytrium</taxon>
    </lineage>
</organism>
<keyword evidence="1" id="KW-0732">Signal</keyword>
<evidence type="ECO:0000313" key="3">
    <source>
        <dbReference type="Proteomes" id="UP001648503"/>
    </source>
</evidence>
<feature type="chain" id="PRO_5045517817" evidence="1">
    <location>
        <begin position="19"/>
        <end position="964"/>
    </location>
</feature>
<feature type="signal peptide" evidence="1">
    <location>
        <begin position="1"/>
        <end position="18"/>
    </location>
</feature>
<gene>
    <name evidence="2" type="ORF">BASA50_002224</name>
</gene>
<protein>
    <submittedName>
        <fullName evidence="2">Uncharacterized protein</fullName>
    </submittedName>
</protein>
<sequence>MKVSTSSVFSLLVLSVSAKVLTISAYEHPVALEKRAGPSQTAKAAPWKPLEKYIATLRSDFKTKHEHAKTWKAYVASLSKAYASAAKHKPSQKTQLANMYKKYTTAFATAKLAQEAADKSATPLHSAMISLDIMKRNHHRVASYNRRNPKTPRRFKSGQKLNVPTLVEQLRDAKNDVSQSKRQFHSVKGLVSKKCKRVLSKTRMPVSGLERESDENRTDLVVQKQRTTLPVDVTVIPRPINTSNLSGQDQPGSTNNACMPATTWLTSGSDLVQCIPHHSNGTIDVYFGDWVQHNHLHQSLNRTPAVQSMASTPLESDRSLVVDLRKESPLDHNEQSLILCAKSVFDATTGLQLVCILALLDGQIYLAILADPLMNGETNVSILVSATEFSSADPLRLQQSRIVDGPMVVIDGGEMLMAVYETFPGTREFIGVRLNSIQAPVIDSWSDPYTYSLHILVRTTHHDSVYIEHVTIRLDLSKTDRVTPHIETTVVPIPDYVAMFALSSCTIPCNGKNGDTFAVLTSLGRVGVFTGGRLDWSVDITAFGLTLISAKIVLFSQSSLVVWSPNLVITIINGLVKKVFKEFDACLVDVASQKIIPVYALSKETLNTSTRDIVIRVESPVDVFYDKPFIDQAFSQSDDVNASIIRLLTDQYSIAKQNISDLNGQIGIKKAALLAGRRYLSNLSSIVLIDPDCFVLPDPESMTGVLCGMVVIDAQTGMRSKTQPSQFVDSSPTSDGSFQKVQAVCITQCSAVTDIKQYEAHLRITLHNTSNSPVYNATVLASYKSRRASKIICKASSCASVAPNETVTVLCRIHICQSDRAVSEIHVLVVPIYQLSLDSPRLHGLPRIEAAIRAQSSLQLICPFQTTLIWHNRSFNAYTITDIKTCVCNILRCKLDTTQKRAVHHAFHVEFDLLNDTLQGETSTCTNINPESLKKVSLELKCIDETTFFDCLNKLLAAFPELRQ</sequence>
<proteinExistence type="predicted"/>
<dbReference type="Proteomes" id="UP001648503">
    <property type="component" value="Unassembled WGS sequence"/>
</dbReference>